<feature type="chain" id="PRO_5009838124" description="Lysozyme inhibitor LprI-like N-terminal domain-containing protein" evidence="1">
    <location>
        <begin position="31"/>
        <end position="287"/>
    </location>
</feature>
<comment type="caution">
    <text evidence="3">The sequence shown here is derived from an EMBL/GenBank/DDBJ whole genome shotgun (WGS) entry which is preliminary data.</text>
</comment>
<sequence>MTLKKRKMQMLRNITAALLLLGFVSEPCLAMGKTSNQNASFETKQNSSLSEEKVLTRNENHINSKIQLYQDKYCSPIHPIASGSVFSYNPYVVKGQCFLMRNLVVYQIIDRHKVLVRPRYGNGALNRTAIIYFKNNPPELGAILSGPMVDMGTLRYTSVLGEMVVAPLLRWTHYVSFRNLIRLQNNDNFIKSEHPYQVKQNYNRNRNRKKTLADEYKNTTAILTKIYERKIAHSTPLAASELKRNEIDWIIKKRASCGTVANAFMSGHESNLECLIKKTKNRIKELE</sequence>
<dbReference type="RefSeq" id="WP_065973680.1">
    <property type="nucleotide sequence ID" value="NZ_LWRY01000011.1"/>
</dbReference>
<evidence type="ECO:0000256" key="1">
    <source>
        <dbReference type="SAM" id="SignalP"/>
    </source>
</evidence>
<dbReference type="EMBL" id="LWRY01000011">
    <property type="protein sequence ID" value="OCX75654.1"/>
    <property type="molecule type" value="Genomic_DNA"/>
</dbReference>
<dbReference type="AlphaFoldDB" id="A0A1C2JG90"/>
<keyword evidence="1" id="KW-0732">Signal</keyword>
<name>A0A1C2JG90_ACITH</name>
<reference evidence="3" key="1">
    <citation type="journal article" date="2016" name="Int. J. Mol. Sci.">
        <title>Comparative genomics of the extreme acidophile Acidithiobacillus thiooxidans reveals intraspecific divergence and niche adaptation.</title>
        <authorList>
            <person name="Zhang X."/>
            <person name="Feng X."/>
            <person name="Tao J."/>
            <person name="Ma L."/>
            <person name="Xiao Y."/>
            <person name="Liang Y."/>
            <person name="Liu X."/>
            <person name="Yin H."/>
        </authorList>
    </citation>
    <scope>NUCLEOTIDE SEQUENCE [LARGE SCALE GENOMIC DNA]</scope>
    <source>
        <strain evidence="3">DXS-W</strain>
    </source>
</reference>
<gene>
    <name evidence="3" type="ORF">A6M23_01660</name>
</gene>
<dbReference type="Pfam" id="PF07007">
    <property type="entry name" value="LprI"/>
    <property type="match status" value="1"/>
</dbReference>
<accession>A0A1C2JG90</accession>
<organism evidence="3 4">
    <name type="scientific">Acidithiobacillus thiooxidans</name>
    <name type="common">Thiobacillus thiooxidans</name>
    <dbReference type="NCBI Taxonomy" id="930"/>
    <lineage>
        <taxon>Bacteria</taxon>
        <taxon>Pseudomonadati</taxon>
        <taxon>Pseudomonadota</taxon>
        <taxon>Acidithiobacillia</taxon>
        <taxon>Acidithiobacillales</taxon>
        <taxon>Acidithiobacillaceae</taxon>
        <taxon>Acidithiobacillus</taxon>
    </lineage>
</organism>
<keyword evidence="4" id="KW-1185">Reference proteome</keyword>
<proteinExistence type="predicted"/>
<evidence type="ECO:0000313" key="4">
    <source>
        <dbReference type="Proteomes" id="UP000095008"/>
    </source>
</evidence>
<feature type="signal peptide" evidence="1">
    <location>
        <begin position="1"/>
        <end position="30"/>
    </location>
</feature>
<evidence type="ECO:0000313" key="3">
    <source>
        <dbReference type="EMBL" id="OCX75654.1"/>
    </source>
</evidence>
<dbReference type="InterPro" id="IPR009739">
    <property type="entry name" value="LprI-like_N"/>
</dbReference>
<protein>
    <recommendedName>
        <fullName evidence="2">Lysozyme inhibitor LprI-like N-terminal domain-containing protein</fullName>
    </recommendedName>
</protein>
<evidence type="ECO:0000259" key="2">
    <source>
        <dbReference type="Pfam" id="PF07007"/>
    </source>
</evidence>
<feature type="domain" description="Lysozyme inhibitor LprI-like N-terminal" evidence="2">
    <location>
        <begin position="209"/>
        <end position="286"/>
    </location>
</feature>
<dbReference type="Proteomes" id="UP000095008">
    <property type="component" value="Unassembled WGS sequence"/>
</dbReference>